<feature type="transmembrane region" description="Helical" evidence="1">
    <location>
        <begin position="12"/>
        <end position="31"/>
    </location>
</feature>
<dbReference type="Proteomes" id="UP000011081">
    <property type="component" value="Unassembled WGS sequence"/>
</dbReference>
<dbReference type="VEuPathDB" id="MicrosporidiaDB:VCUG_00503"/>
<proteinExistence type="predicted"/>
<evidence type="ECO:0000313" key="2">
    <source>
        <dbReference type="EMBL" id="ELA48080.1"/>
    </source>
</evidence>
<dbReference type="RefSeq" id="XP_008073523.1">
    <property type="nucleotide sequence ID" value="XM_008075332.1"/>
</dbReference>
<evidence type="ECO:0000313" key="3">
    <source>
        <dbReference type="Proteomes" id="UP000011081"/>
    </source>
</evidence>
<keyword evidence="1" id="KW-1133">Transmembrane helix</keyword>
<dbReference type="EMBL" id="GL877408">
    <property type="protein sequence ID" value="ELA48080.1"/>
    <property type="molecule type" value="Genomic_DNA"/>
</dbReference>
<keyword evidence="3" id="KW-1185">Reference proteome</keyword>
<dbReference type="GeneID" id="19878390"/>
<protein>
    <submittedName>
        <fullName evidence="2">Uncharacterized protein</fullName>
    </submittedName>
</protein>
<dbReference type="AlphaFoldDB" id="L2GYB2"/>
<name>L2GYB2_VAVCU</name>
<gene>
    <name evidence="2" type="ORF">VCUG_00503</name>
</gene>
<sequence length="255" mass="29940">MIPYNFMILTRLLFQGSVFIAVSVTVVLIAHNHVACTKSYKSKKTIFQAKNELNLSQVYSNFEKLILDTVLMMERPETYFKVKIGDEQYTRNFAEMYLKVLKWGEHLNNNDPKSNRNVLGCSNFDLYMKLFTILNNKLKKLLVELEDLANKGDGRQDPECLARLDALKIQYRPIVNSLNHNLRELIYLAMLANPVVESWELELPKKCSKCKRNSTILYHECTHRMDISCLVTSYIFHDKKCFRCKKWILKFLDDH</sequence>
<evidence type="ECO:0000256" key="1">
    <source>
        <dbReference type="SAM" id="Phobius"/>
    </source>
</evidence>
<organism evidence="2 3">
    <name type="scientific">Vavraia culicis (isolate floridensis)</name>
    <name type="common">Microsporidian parasite</name>
    <dbReference type="NCBI Taxonomy" id="948595"/>
    <lineage>
        <taxon>Eukaryota</taxon>
        <taxon>Fungi</taxon>
        <taxon>Fungi incertae sedis</taxon>
        <taxon>Microsporidia</taxon>
        <taxon>Pleistophoridae</taxon>
        <taxon>Vavraia</taxon>
    </lineage>
</organism>
<dbReference type="HOGENOM" id="CLU_1090705_0_0_1"/>
<accession>L2GYB2</accession>
<dbReference type="InParanoid" id="L2GYB2"/>
<keyword evidence="1" id="KW-0812">Transmembrane</keyword>
<keyword evidence="1" id="KW-0472">Membrane</keyword>
<reference evidence="3" key="1">
    <citation type="submission" date="2011-03" db="EMBL/GenBank/DDBJ databases">
        <title>The genome sequence of Vavraia culicis strain floridensis.</title>
        <authorList>
            <consortium name="The Broad Institute Genome Sequencing Platform"/>
            <person name="Cuomo C."/>
            <person name="Becnel J."/>
            <person name="Sanscrainte N."/>
            <person name="Young S.K."/>
            <person name="Zeng Q."/>
            <person name="Gargeya S."/>
            <person name="Fitzgerald M."/>
            <person name="Haas B."/>
            <person name="Abouelleil A."/>
            <person name="Alvarado L."/>
            <person name="Arachchi H.M."/>
            <person name="Berlin A."/>
            <person name="Chapman S.B."/>
            <person name="Gearin G."/>
            <person name="Goldberg J."/>
            <person name="Griggs A."/>
            <person name="Gujja S."/>
            <person name="Hansen M."/>
            <person name="Heiman D."/>
            <person name="Howarth C."/>
            <person name="Larimer J."/>
            <person name="Lui A."/>
            <person name="MacDonald P.J.P."/>
            <person name="McCowen C."/>
            <person name="Montmayeur A."/>
            <person name="Murphy C."/>
            <person name="Neiman D."/>
            <person name="Pearson M."/>
            <person name="Priest M."/>
            <person name="Roberts A."/>
            <person name="Saif S."/>
            <person name="Shea T."/>
            <person name="Sisk P."/>
            <person name="Stolte C."/>
            <person name="Sykes S."/>
            <person name="Wortman J."/>
            <person name="Nusbaum C."/>
            <person name="Birren B."/>
        </authorList>
    </citation>
    <scope>NUCLEOTIDE SEQUENCE [LARGE SCALE GENOMIC DNA]</scope>
    <source>
        <strain evidence="3">floridensis</strain>
    </source>
</reference>